<keyword evidence="2" id="KW-1185">Reference proteome</keyword>
<reference evidence="1" key="1">
    <citation type="submission" date="2023-03" db="EMBL/GenBank/DDBJ databases">
        <title>Massive genome expansion in bonnet fungi (Mycena s.s.) driven by repeated elements and novel gene families across ecological guilds.</title>
        <authorList>
            <consortium name="Lawrence Berkeley National Laboratory"/>
            <person name="Harder C.B."/>
            <person name="Miyauchi S."/>
            <person name="Viragh M."/>
            <person name="Kuo A."/>
            <person name="Thoen E."/>
            <person name="Andreopoulos B."/>
            <person name="Lu D."/>
            <person name="Skrede I."/>
            <person name="Drula E."/>
            <person name="Henrissat B."/>
            <person name="Morin E."/>
            <person name="Kohler A."/>
            <person name="Barry K."/>
            <person name="LaButti K."/>
            <person name="Morin E."/>
            <person name="Salamov A."/>
            <person name="Lipzen A."/>
            <person name="Mereny Z."/>
            <person name="Hegedus B."/>
            <person name="Baldrian P."/>
            <person name="Stursova M."/>
            <person name="Weitz H."/>
            <person name="Taylor A."/>
            <person name="Grigoriev I.V."/>
            <person name="Nagy L.G."/>
            <person name="Martin F."/>
            <person name="Kauserud H."/>
        </authorList>
    </citation>
    <scope>NUCLEOTIDE SEQUENCE</scope>
    <source>
        <strain evidence="1">CBHHK067</strain>
    </source>
</reference>
<protein>
    <submittedName>
        <fullName evidence="1">Uncharacterized protein</fullName>
    </submittedName>
</protein>
<accession>A0AAD7BD30</accession>
<evidence type="ECO:0000313" key="1">
    <source>
        <dbReference type="EMBL" id="KAJ7617562.1"/>
    </source>
</evidence>
<proteinExistence type="predicted"/>
<organism evidence="1 2">
    <name type="scientific">Mycena rosella</name>
    <name type="common">Pink bonnet</name>
    <name type="synonym">Agaricus rosellus</name>
    <dbReference type="NCBI Taxonomy" id="1033263"/>
    <lineage>
        <taxon>Eukaryota</taxon>
        <taxon>Fungi</taxon>
        <taxon>Dikarya</taxon>
        <taxon>Basidiomycota</taxon>
        <taxon>Agaricomycotina</taxon>
        <taxon>Agaricomycetes</taxon>
        <taxon>Agaricomycetidae</taxon>
        <taxon>Agaricales</taxon>
        <taxon>Marasmiineae</taxon>
        <taxon>Mycenaceae</taxon>
        <taxon>Mycena</taxon>
    </lineage>
</organism>
<comment type="caution">
    <text evidence="1">The sequence shown here is derived from an EMBL/GenBank/DDBJ whole genome shotgun (WGS) entry which is preliminary data.</text>
</comment>
<dbReference type="Proteomes" id="UP001221757">
    <property type="component" value="Unassembled WGS sequence"/>
</dbReference>
<gene>
    <name evidence="1" type="ORF">B0H17DRAFT_1220105</name>
</gene>
<dbReference type="EMBL" id="JARKIE010000776">
    <property type="protein sequence ID" value="KAJ7617562.1"/>
    <property type="molecule type" value="Genomic_DNA"/>
</dbReference>
<name>A0AAD7BD30_MYCRO</name>
<dbReference type="AlphaFoldDB" id="A0AAD7BD30"/>
<evidence type="ECO:0000313" key="2">
    <source>
        <dbReference type="Proteomes" id="UP001221757"/>
    </source>
</evidence>
<sequence>MIDTFPAAATSSSNLRSEGMEELVAMVAGLLQMSLVIAQRCVDLQTQLPLAFNAAVTEAIAAALHKQSPPTVLVKGVPRTPDQLDAAHPPGSGDDIPYHAVTTGREPGLYASVAESDAQVHGVPSKHLWKATRMEALAYYRSMYEDGKVEKWTSGANVSATAPISSPRSGPAVIRVASCHQYSQMTVSVQLE</sequence>